<dbReference type="AlphaFoldDB" id="A0A383CIZ0"/>
<protein>
    <submittedName>
        <fullName evidence="1">Uncharacterized protein</fullName>
    </submittedName>
</protein>
<gene>
    <name evidence="1" type="ORF">METZ01_LOCUS484422</name>
</gene>
<name>A0A383CIZ0_9ZZZZ</name>
<dbReference type="SUPFAM" id="SSF48695">
    <property type="entry name" value="Multiheme cytochromes"/>
    <property type="match status" value="1"/>
</dbReference>
<proteinExistence type="predicted"/>
<reference evidence="1" key="1">
    <citation type="submission" date="2018-05" db="EMBL/GenBank/DDBJ databases">
        <authorList>
            <person name="Lanie J.A."/>
            <person name="Ng W.-L."/>
            <person name="Kazmierczak K.M."/>
            <person name="Andrzejewski T.M."/>
            <person name="Davidsen T.M."/>
            <person name="Wayne K.J."/>
            <person name="Tettelin H."/>
            <person name="Glass J.I."/>
            <person name="Rusch D."/>
            <person name="Podicherti R."/>
            <person name="Tsui H.-C.T."/>
            <person name="Winkler M.E."/>
        </authorList>
    </citation>
    <scope>NUCLEOTIDE SEQUENCE</scope>
</reference>
<feature type="non-terminal residue" evidence="1">
    <location>
        <position position="240"/>
    </location>
</feature>
<sequence>RHLSSREGTSCIACHRINKAYGKISGRFGINEGDLYGTVYGSEGGTELDRVREDFGLAKAYKETRRTAVHLEAEKFFQLPTSGFCGICHDVTLLNGIRLEEAFSEFKTSPAARRGVSCQDCHMGTTQGKAIADLFLFRTAPDIASDAEQETLSAELRNAFAAHAIDLSDRVTVTFDHTGQRLIVDEARGKTYGISKIDDQLNVVIKRNYRYGPAAEVRGEKTAARKLTDHMFPGPDHSII</sequence>
<evidence type="ECO:0000313" key="1">
    <source>
        <dbReference type="EMBL" id="SVE31568.1"/>
    </source>
</evidence>
<organism evidence="1">
    <name type="scientific">marine metagenome</name>
    <dbReference type="NCBI Taxonomy" id="408172"/>
    <lineage>
        <taxon>unclassified sequences</taxon>
        <taxon>metagenomes</taxon>
        <taxon>ecological metagenomes</taxon>
    </lineage>
</organism>
<dbReference type="EMBL" id="UINC01208828">
    <property type="protein sequence ID" value="SVE31568.1"/>
    <property type="molecule type" value="Genomic_DNA"/>
</dbReference>
<dbReference type="Gene3D" id="1.10.1130.10">
    <property type="entry name" value="Flavocytochrome C3, Chain A"/>
    <property type="match status" value="1"/>
</dbReference>
<dbReference type="InterPro" id="IPR036280">
    <property type="entry name" value="Multihaem_cyt_sf"/>
</dbReference>
<feature type="non-terminal residue" evidence="1">
    <location>
        <position position="1"/>
    </location>
</feature>
<accession>A0A383CIZ0</accession>